<evidence type="ECO:0000256" key="1">
    <source>
        <dbReference type="SAM" id="MobiDB-lite"/>
    </source>
</evidence>
<evidence type="ECO:0000313" key="2">
    <source>
        <dbReference type="EMBL" id="KAJ0392799.1"/>
    </source>
</evidence>
<name>A0AAD5Q2I7_PYTIN</name>
<comment type="caution">
    <text evidence="2">The sequence shown here is derived from an EMBL/GenBank/DDBJ whole genome shotgun (WGS) entry which is preliminary data.</text>
</comment>
<feature type="compositionally biased region" description="Acidic residues" evidence="1">
    <location>
        <begin position="333"/>
        <end position="344"/>
    </location>
</feature>
<feature type="region of interest" description="Disordered" evidence="1">
    <location>
        <begin position="188"/>
        <end position="250"/>
    </location>
</feature>
<evidence type="ECO:0000313" key="3">
    <source>
        <dbReference type="Proteomes" id="UP001209570"/>
    </source>
</evidence>
<dbReference type="Proteomes" id="UP001209570">
    <property type="component" value="Unassembled WGS sequence"/>
</dbReference>
<protein>
    <submittedName>
        <fullName evidence="2">Uncharacterized protein</fullName>
    </submittedName>
</protein>
<dbReference type="AlphaFoldDB" id="A0AAD5Q2I7"/>
<feature type="region of interest" description="Disordered" evidence="1">
    <location>
        <begin position="14"/>
        <end position="58"/>
    </location>
</feature>
<keyword evidence="3" id="KW-1185">Reference proteome</keyword>
<organism evidence="2 3">
    <name type="scientific">Pythium insidiosum</name>
    <name type="common">Pythiosis disease agent</name>
    <dbReference type="NCBI Taxonomy" id="114742"/>
    <lineage>
        <taxon>Eukaryota</taxon>
        <taxon>Sar</taxon>
        <taxon>Stramenopiles</taxon>
        <taxon>Oomycota</taxon>
        <taxon>Peronosporomycetes</taxon>
        <taxon>Pythiales</taxon>
        <taxon>Pythiaceae</taxon>
        <taxon>Pythium</taxon>
    </lineage>
</organism>
<feature type="compositionally biased region" description="Polar residues" evidence="1">
    <location>
        <begin position="202"/>
        <end position="216"/>
    </location>
</feature>
<feature type="compositionally biased region" description="Polar residues" evidence="1">
    <location>
        <begin position="18"/>
        <end position="27"/>
    </location>
</feature>
<proteinExistence type="predicted"/>
<dbReference type="EMBL" id="JAKCXM010000571">
    <property type="protein sequence ID" value="KAJ0392799.1"/>
    <property type="molecule type" value="Genomic_DNA"/>
</dbReference>
<feature type="region of interest" description="Disordered" evidence="1">
    <location>
        <begin position="276"/>
        <end position="357"/>
    </location>
</feature>
<reference evidence="2" key="1">
    <citation type="submission" date="2021-12" db="EMBL/GenBank/DDBJ databases">
        <title>Prjna785345.</title>
        <authorList>
            <person name="Rujirawat T."/>
            <person name="Krajaejun T."/>
        </authorList>
    </citation>
    <scope>NUCLEOTIDE SEQUENCE</scope>
    <source>
        <strain evidence="2">Pi057C3</strain>
    </source>
</reference>
<sequence>MAVTEQPRFCKVTVHRTAPQQPAPTRSQRARAAKPWAPARQTITGSHRTPDPAPTATELSRWTATGAGAVDVPTRRRAHTTATATATATMPSSFTPLTRLTLRSEQVEGPAGEADSSVVSPLAMATTLSDVARRSDSLFRVDTDGVDPIRQTFDDESNLFIPATPPIPSGLTVDMLPTATFTPEIPSRLTRSWHEAEKDASASPTTTAEMTMSPSPCGSVIRISSPVDEETEAEQSDEEEEEEEDQDDEIESCYDSYHDAFFPGATSYMDSLPTPMLASSVQTPPLTESLNQVDDGAQQQQQQQHKQEPSMFTPFDSKISVNMNDDPANININDDDDDDDDDEPISSFIDVPSDDERESFDVDDAAFDVCDNFDAILGEPLPNRGSRWRFSITGKKSIVGRQKRGMSSPPVMVTAPPPRIARHMSVPAAMTPPLASALRAAPVVHPPAGEPLYHGQTLHLAFKASTGHEMQVSAQQQRVISKQIRCRAIREPFPDACDALSIIAHSTDGSIRGGDSISLARADGTVLRMQTLTRKLCFSPKIDLKAKFIVCGVPEGTIVTDTTKFYLQSVYDRSKTVGFLKSRRRPGTGYLVMYAYRTTDDRSEPIQFTRRQTPVALGDSTLFAGYEHL</sequence>
<gene>
    <name evidence="2" type="ORF">P43SY_003729</name>
</gene>
<feature type="compositionally biased region" description="Polar residues" evidence="1">
    <location>
        <begin position="277"/>
        <end position="292"/>
    </location>
</feature>
<accession>A0AAD5Q2I7</accession>
<feature type="compositionally biased region" description="Acidic residues" evidence="1">
    <location>
        <begin position="227"/>
        <end position="250"/>
    </location>
</feature>